<proteinExistence type="predicted"/>
<evidence type="ECO:0000313" key="1">
    <source>
        <dbReference type="EMBL" id="QUX20584.1"/>
    </source>
</evidence>
<sequence>MDDAAHAHRLIDALDEDNERLIEARLPSDPQAVHLRNLEEHLNSARSDTALTHMHAVEGQARAHAVWWADAASQAVLALDGYAPDYRLLATDPATILREEQLELLSGPEDAERAQLRATGGWTASLNGAGAILDSARAASLGLRLIHAPQGQNTTVEPDWTLKARYHVLWGRMWREHNLPLLPEPDLLACRLQGALDEDQLQAVRTAMDTWSQMAQSIQQLPELTQRDLHGIGTPEERHAVGEQLEKAQEDRLQSTEVLAAYARALTEAWKTAVGVSAHKH</sequence>
<reference evidence="1 2" key="1">
    <citation type="submission" date="2021-05" db="EMBL/GenBank/DDBJ databases">
        <title>Direct Submission.</title>
        <authorList>
            <person name="Li K."/>
            <person name="Gao J."/>
        </authorList>
    </citation>
    <scope>NUCLEOTIDE SEQUENCE [LARGE SCALE GENOMIC DNA]</scope>
    <source>
        <strain evidence="1 2">Mg02</strain>
    </source>
</reference>
<evidence type="ECO:0000313" key="2">
    <source>
        <dbReference type="Proteomes" id="UP000676079"/>
    </source>
</evidence>
<accession>A0ABX8BEA5</accession>
<organism evidence="1 2">
    <name type="scientific">Nocardiopsis changdeensis</name>
    <dbReference type="NCBI Taxonomy" id="2831969"/>
    <lineage>
        <taxon>Bacteria</taxon>
        <taxon>Bacillati</taxon>
        <taxon>Actinomycetota</taxon>
        <taxon>Actinomycetes</taxon>
        <taxon>Streptosporangiales</taxon>
        <taxon>Nocardiopsidaceae</taxon>
        <taxon>Nocardiopsis</taxon>
    </lineage>
</organism>
<keyword evidence="2" id="KW-1185">Reference proteome</keyword>
<dbReference type="RefSeq" id="WP_260697142.1">
    <property type="nucleotide sequence ID" value="NZ_CP074133.1"/>
</dbReference>
<dbReference type="Proteomes" id="UP000676079">
    <property type="component" value="Chromosome"/>
</dbReference>
<gene>
    <name evidence="1" type="ORF">KGD84_18945</name>
</gene>
<dbReference type="EMBL" id="CP074133">
    <property type="protein sequence ID" value="QUX20584.1"/>
    <property type="molecule type" value="Genomic_DNA"/>
</dbReference>
<name>A0ABX8BEA5_9ACTN</name>
<protein>
    <submittedName>
        <fullName evidence="1">Uncharacterized protein</fullName>
    </submittedName>
</protein>